<feature type="transmembrane region" description="Helical" evidence="1">
    <location>
        <begin position="26"/>
        <end position="51"/>
    </location>
</feature>
<keyword evidence="1" id="KW-0812">Transmembrane</keyword>
<proteinExistence type="predicted"/>
<keyword evidence="1" id="KW-0472">Membrane</keyword>
<gene>
    <name evidence="2" type="ORF">VIOR3934_15311</name>
</gene>
<feature type="transmembrane region" description="Helical" evidence="1">
    <location>
        <begin position="123"/>
        <end position="148"/>
    </location>
</feature>
<name>F9SZ50_VIBOR</name>
<reference evidence="2 3" key="1">
    <citation type="journal article" date="2012" name="Int. J. Syst. Evol. Microbiol.">
        <title>Vibrio caribbeanicus sp. nov., isolated from the marine sponge Scleritoderma cyanea.</title>
        <authorList>
            <person name="Hoffmann M."/>
            <person name="Monday S.R."/>
            <person name="Allard M.W."/>
            <person name="Strain E.A."/>
            <person name="Whittaker P."/>
            <person name="Naum M."/>
            <person name="McCarthy P.J."/>
            <person name="Lopez J.V."/>
            <person name="Fischer M."/>
            <person name="Brown E.W."/>
        </authorList>
    </citation>
    <scope>NUCLEOTIDE SEQUENCE [LARGE SCALE GENOMIC DNA]</scope>
    <source>
        <strain evidence="3">CIP 102891 / ATCC 33934</strain>
    </source>
</reference>
<accession>F9SZ50</accession>
<keyword evidence="1" id="KW-1133">Transmembrane helix</keyword>
<dbReference type="PATRIC" id="fig|675816.5.peg.4165"/>
<sequence>MKAVFMSSNTNLPISPPGTETKLKRIAATFFSSVFKIAFALFTLVGASVLLSKLGTVHGKDLPEEYFSNGYPSILRLLDSEVFMGFIFFVTVAILVYVVYLLWQLHEVAVHRAAKMSSAHTQIVFALSLCGLFIDKTWWVLAIIIAFARWDVLAAEVSNIIRNGRHPISKSEE</sequence>
<feature type="transmembrane region" description="Helical" evidence="1">
    <location>
        <begin position="82"/>
        <end position="103"/>
    </location>
</feature>
<dbReference type="eggNOG" id="ENOG5032ZUN">
    <property type="taxonomic scope" value="Bacteria"/>
</dbReference>
<comment type="caution">
    <text evidence="2">The sequence shown here is derived from an EMBL/GenBank/DDBJ whole genome shotgun (WGS) entry which is preliminary data.</text>
</comment>
<dbReference type="Proteomes" id="UP000002817">
    <property type="component" value="Unassembled WGS sequence"/>
</dbReference>
<organism evidence="2 3">
    <name type="scientific">Vibrio orientalis CIP 102891 = ATCC 33934</name>
    <dbReference type="NCBI Taxonomy" id="675816"/>
    <lineage>
        <taxon>Bacteria</taxon>
        <taxon>Pseudomonadati</taxon>
        <taxon>Pseudomonadota</taxon>
        <taxon>Gammaproteobacteria</taxon>
        <taxon>Vibrionales</taxon>
        <taxon>Vibrionaceae</taxon>
        <taxon>Vibrio</taxon>
        <taxon>Vibrio oreintalis group</taxon>
    </lineage>
</organism>
<evidence type="ECO:0000313" key="2">
    <source>
        <dbReference type="EMBL" id="EGU44532.1"/>
    </source>
</evidence>
<dbReference type="STRING" id="675816.VIA_001311"/>
<dbReference type="AlphaFoldDB" id="F9SZ50"/>
<evidence type="ECO:0000256" key="1">
    <source>
        <dbReference type="SAM" id="Phobius"/>
    </source>
</evidence>
<evidence type="ECO:0000313" key="3">
    <source>
        <dbReference type="Proteomes" id="UP000002817"/>
    </source>
</evidence>
<dbReference type="EMBL" id="AFWH01000095">
    <property type="protein sequence ID" value="EGU44532.1"/>
    <property type="molecule type" value="Genomic_DNA"/>
</dbReference>
<protein>
    <submittedName>
        <fullName evidence="2">Mg2+ and Co2+ transporter</fullName>
    </submittedName>
</protein>